<dbReference type="RefSeq" id="WP_317137698.1">
    <property type="nucleotide sequence ID" value="NZ_CP043875.1"/>
</dbReference>
<keyword evidence="4" id="KW-1185">Reference proteome</keyword>
<evidence type="ECO:0000256" key="1">
    <source>
        <dbReference type="SAM" id="MobiDB-lite"/>
    </source>
</evidence>
<dbReference type="PANTHER" id="PTHR36842:SF1">
    <property type="entry name" value="PROTEIN TOLB"/>
    <property type="match status" value="1"/>
</dbReference>
<reference evidence="3 4" key="1">
    <citation type="submission" date="2019-09" db="EMBL/GenBank/DDBJ databases">
        <title>The complete genome of Methanoplanus sp. FWC-SCC4.</title>
        <authorList>
            <person name="Chen S.-C."/>
            <person name="Zhou Y.-Z."/>
            <person name="Lai M.-C."/>
        </authorList>
    </citation>
    <scope>NUCLEOTIDE SEQUENCE [LARGE SCALE GENOMIC DNA]</scope>
    <source>
        <strain evidence="3 4">FWC-SCC4</strain>
    </source>
</reference>
<dbReference type="AlphaFoldDB" id="A0AA97FB21"/>
<dbReference type="EMBL" id="CP043875">
    <property type="protein sequence ID" value="WOF16120.1"/>
    <property type="molecule type" value="Genomic_DNA"/>
</dbReference>
<organism evidence="3 4">
    <name type="scientific">Methanochimaera problematica</name>
    <dbReference type="NCBI Taxonomy" id="2609417"/>
    <lineage>
        <taxon>Archaea</taxon>
        <taxon>Methanobacteriati</taxon>
        <taxon>Methanobacteriota</taxon>
        <taxon>Stenosarchaea group</taxon>
        <taxon>Methanomicrobia</taxon>
        <taxon>Methanomicrobiales</taxon>
        <taxon>Methanomicrobiaceae</taxon>
        <taxon>Methanochimaera</taxon>
    </lineage>
</organism>
<proteinExistence type="predicted"/>
<name>A0AA97FB21_9EURY</name>
<feature type="transmembrane region" description="Helical" evidence="2">
    <location>
        <begin position="370"/>
        <end position="388"/>
    </location>
</feature>
<dbReference type="PANTHER" id="PTHR36842">
    <property type="entry name" value="PROTEIN TOLB HOMOLOG"/>
    <property type="match status" value="1"/>
</dbReference>
<feature type="region of interest" description="Disordered" evidence="1">
    <location>
        <begin position="345"/>
        <end position="364"/>
    </location>
</feature>
<dbReference type="GeneID" id="85229526"/>
<evidence type="ECO:0000256" key="2">
    <source>
        <dbReference type="SAM" id="Phobius"/>
    </source>
</evidence>
<gene>
    <name evidence="3" type="ORF">F1737_05070</name>
</gene>
<protein>
    <submittedName>
        <fullName evidence="3">Uncharacterized protein</fullName>
    </submittedName>
</protein>
<keyword evidence="2" id="KW-1133">Transmembrane helix</keyword>
<keyword evidence="2" id="KW-0812">Transmembrane</keyword>
<sequence length="393" mass="43652">MMKSCVFAFALMVIMLVTPCIAADIETGPVKEIYSGDLNQNSHLYVKADGSNVLIGVINLKGTAPEDNRLVLYNLVSGETETVATDIYPATDLFDISGNNLLWYQGQGIMTLYDFKEKTKTNISLYRDFGRPSAIVLDSDRILTSEADLYSNHTDIFLLNITTGEKNAISKDPKSRIEPAISGDIIIWRDRESDPFANVYGFDLNKNYEFAVHKEPFWQGMADISGDFVVWLRDESVSDALQNTSKKIFLTNLSENTTIMIAESFDDLSSPKIEGDYVIWEDKKDGRWTLWLYEISTGNQEKIANLKFGYDGPLNMEISGNNIFWTDQDDTGRAVIRTVALQNEGNGNHEAEIPGNEKTSATAKPVSKETGVGVIGIIGALLAGICLYSNKKQ</sequence>
<dbReference type="KEGG" id="mefw:F1737_05070"/>
<keyword evidence="2" id="KW-0472">Membrane</keyword>
<dbReference type="SUPFAM" id="SSF82171">
    <property type="entry name" value="DPP6 N-terminal domain-like"/>
    <property type="match status" value="1"/>
</dbReference>
<accession>A0AA97FB21</accession>
<dbReference type="Proteomes" id="UP001301797">
    <property type="component" value="Chromosome"/>
</dbReference>
<evidence type="ECO:0000313" key="3">
    <source>
        <dbReference type="EMBL" id="WOF16120.1"/>
    </source>
</evidence>
<evidence type="ECO:0000313" key="4">
    <source>
        <dbReference type="Proteomes" id="UP001301797"/>
    </source>
</evidence>